<comment type="caution">
    <text evidence="1">The sequence shown here is derived from an EMBL/GenBank/DDBJ whole genome shotgun (WGS) entry which is preliminary data.</text>
</comment>
<dbReference type="Proteomes" id="UP001597211">
    <property type="component" value="Unassembled WGS sequence"/>
</dbReference>
<evidence type="ECO:0000313" key="1">
    <source>
        <dbReference type="EMBL" id="MFD1183997.1"/>
    </source>
</evidence>
<evidence type="ECO:0000313" key="2">
    <source>
        <dbReference type="Proteomes" id="UP001597211"/>
    </source>
</evidence>
<feature type="non-terminal residue" evidence="1">
    <location>
        <position position="1"/>
    </location>
</feature>
<accession>A0ABW3SGS6</accession>
<keyword evidence="2" id="KW-1185">Reference proteome</keyword>
<organism evidence="1 2">
    <name type="scientific">Paenibacillus timonensis</name>
    <dbReference type="NCBI Taxonomy" id="225915"/>
    <lineage>
        <taxon>Bacteria</taxon>
        <taxon>Bacillati</taxon>
        <taxon>Bacillota</taxon>
        <taxon>Bacilli</taxon>
        <taxon>Bacillales</taxon>
        <taxon>Paenibacillaceae</taxon>
        <taxon>Paenibacillus</taxon>
    </lineage>
</organism>
<dbReference type="RefSeq" id="WP_379267029.1">
    <property type="nucleotide sequence ID" value="NZ_JBHTKZ010000063.1"/>
</dbReference>
<protein>
    <submittedName>
        <fullName evidence="1">Uncharacterized protein</fullName>
    </submittedName>
</protein>
<proteinExistence type="predicted"/>
<name>A0ABW3SGS6_9BACL</name>
<reference evidence="2" key="1">
    <citation type="journal article" date="2019" name="Int. J. Syst. Evol. Microbiol.">
        <title>The Global Catalogue of Microorganisms (GCM) 10K type strain sequencing project: providing services to taxonomists for standard genome sequencing and annotation.</title>
        <authorList>
            <consortium name="The Broad Institute Genomics Platform"/>
            <consortium name="The Broad Institute Genome Sequencing Center for Infectious Disease"/>
            <person name="Wu L."/>
            <person name="Ma J."/>
        </authorList>
    </citation>
    <scope>NUCLEOTIDE SEQUENCE [LARGE SCALE GENOMIC DNA]</scope>
    <source>
        <strain evidence="2">CCUG 48216</strain>
    </source>
</reference>
<gene>
    <name evidence="1" type="ORF">ACFQ2Z_21855</name>
</gene>
<sequence length="228" mass="25964">RRPVFLTRRTCCAELSYGLPPANIYCILFSLKVSKVIRGLYRSIEFKVIKVVKINEYTYEVHVVKKENNEYYPVIPYRVINEKGSWKVDTRSVIVSPKDSTNSKMINPSDIFSENEKYIVQKIAATESSIGLFSDLSYSFGENSTDIYFNGSVYVHTYPKGGSQGDFLIISMYRVDSEYPGPSLTRTVTGSENHSETFTHLYGYHYVRVDIGNTTGNTITGGTYKVEW</sequence>
<dbReference type="EMBL" id="JBHTKZ010000063">
    <property type="protein sequence ID" value="MFD1183997.1"/>
    <property type="molecule type" value="Genomic_DNA"/>
</dbReference>